<dbReference type="PANTHER" id="PTHR30126">
    <property type="entry name" value="HTH-TYPE TRANSCRIPTIONAL REGULATOR"/>
    <property type="match status" value="1"/>
</dbReference>
<dbReference type="InterPro" id="IPR005119">
    <property type="entry name" value="LysR_subst-bd"/>
</dbReference>
<dbReference type="GO" id="GO:0003700">
    <property type="term" value="F:DNA-binding transcription factor activity"/>
    <property type="evidence" value="ECO:0007669"/>
    <property type="project" value="InterPro"/>
</dbReference>
<comment type="caution">
    <text evidence="6">The sequence shown here is derived from an EMBL/GenBank/DDBJ whole genome shotgun (WGS) entry which is preliminary data.</text>
</comment>
<comment type="similarity">
    <text evidence="1">Belongs to the LysR transcriptional regulatory family.</text>
</comment>
<reference evidence="6 7" key="1">
    <citation type="journal article" date="2018" name="Nat. Biotechnol.">
        <title>A standardized bacterial taxonomy based on genome phylogeny substantially revises the tree of life.</title>
        <authorList>
            <person name="Parks D.H."/>
            <person name="Chuvochina M."/>
            <person name="Waite D.W."/>
            <person name="Rinke C."/>
            <person name="Skarshewski A."/>
            <person name="Chaumeil P.A."/>
            <person name="Hugenholtz P."/>
        </authorList>
    </citation>
    <scope>NUCLEOTIDE SEQUENCE [LARGE SCALE GENOMIC DNA]</scope>
    <source>
        <strain evidence="6">UBA10707</strain>
    </source>
</reference>
<dbReference type="PANTHER" id="PTHR30126:SF2">
    <property type="entry name" value="HTH-TYPE TRANSCRIPTIONAL REGULATOR YJIE"/>
    <property type="match status" value="1"/>
</dbReference>
<accession>A0A356LJN7</accession>
<evidence type="ECO:0000259" key="5">
    <source>
        <dbReference type="PROSITE" id="PS50931"/>
    </source>
</evidence>
<feature type="domain" description="HTH lysR-type" evidence="5">
    <location>
        <begin position="1"/>
        <end position="59"/>
    </location>
</feature>
<evidence type="ECO:0000256" key="2">
    <source>
        <dbReference type="ARBA" id="ARBA00023015"/>
    </source>
</evidence>
<evidence type="ECO:0000256" key="4">
    <source>
        <dbReference type="ARBA" id="ARBA00023163"/>
    </source>
</evidence>
<evidence type="ECO:0000313" key="6">
    <source>
        <dbReference type="EMBL" id="HBP31230.1"/>
    </source>
</evidence>
<dbReference type="Gene3D" id="3.40.190.290">
    <property type="match status" value="1"/>
</dbReference>
<evidence type="ECO:0000256" key="1">
    <source>
        <dbReference type="ARBA" id="ARBA00009437"/>
    </source>
</evidence>
<dbReference type="InterPro" id="IPR036390">
    <property type="entry name" value="WH_DNA-bd_sf"/>
</dbReference>
<proteinExistence type="inferred from homology"/>
<dbReference type="Proteomes" id="UP000264036">
    <property type="component" value="Unassembled WGS sequence"/>
</dbReference>
<sequence>MAETKLLKDLIALSKTCSFTKAAELRNVTHPAFSRRIRDLEHWAGATLVDRSKIPVRLTQEGRELLVTAEYIVARLNTVSKKLKSPGQDTSHALRIATGRYLASTLVADWACEMSDVIGRELSVAVSVQIRTGSTPDMVTLLQREEVDFLCCYEHPNLSIPVATASFQYLQLGADRFVPVCSAAKYSETAYDLLDEFTPIPHVTYLNTLSLHHILSDHLRASSYALAPVAYCDSVEVAWALIKKGRGIGWLPWSVVAQDCTSGTLRVLGGRQNEVPFEVRLYRSKEPLSVAAEMIWEKTTR</sequence>
<keyword evidence="4" id="KW-0804">Transcription</keyword>
<dbReference type="PROSITE" id="PS50931">
    <property type="entry name" value="HTH_LYSR"/>
    <property type="match status" value="1"/>
</dbReference>
<organism evidence="6 7">
    <name type="scientific">Advenella kashmirensis</name>
    <dbReference type="NCBI Taxonomy" id="310575"/>
    <lineage>
        <taxon>Bacteria</taxon>
        <taxon>Pseudomonadati</taxon>
        <taxon>Pseudomonadota</taxon>
        <taxon>Betaproteobacteria</taxon>
        <taxon>Burkholderiales</taxon>
        <taxon>Alcaligenaceae</taxon>
    </lineage>
</organism>
<gene>
    <name evidence="6" type="ORF">DD666_17710</name>
</gene>
<dbReference type="EMBL" id="DOEK01000035">
    <property type="protein sequence ID" value="HBP31230.1"/>
    <property type="molecule type" value="Genomic_DNA"/>
</dbReference>
<name>A0A356LJN7_9BURK</name>
<dbReference type="SUPFAM" id="SSF53850">
    <property type="entry name" value="Periplasmic binding protein-like II"/>
    <property type="match status" value="1"/>
</dbReference>
<keyword evidence="2" id="KW-0805">Transcription regulation</keyword>
<evidence type="ECO:0000313" key="7">
    <source>
        <dbReference type="Proteomes" id="UP000264036"/>
    </source>
</evidence>
<dbReference type="InterPro" id="IPR036388">
    <property type="entry name" value="WH-like_DNA-bd_sf"/>
</dbReference>
<dbReference type="Gene3D" id="1.10.10.10">
    <property type="entry name" value="Winged helix-like DNA-binding domain superfamily/Winged helix DNA-binding domain"/>
    <property type="match status" value="1"/>
</dbReference>
<dbReference type="GO" id="GO:0000976">
    <property type="term" value="F:transcription cis-regulatory region binding"/>
    <property type="evidence" value="ECO:0007669"/>
    <property type="project" value="TreeGrafter"/>
</dbReference>
<keyword evidence="3" id="KW-0238">DNA-binding</keyword>
<protein>
    <submittedName>
        <fullName evidence="6">LysR family transcriptional regulator</fullName>
    </submittedName>
</protein>
<dbReference type="AlphaFoldDB" id="A0A356LJN7"/>
<evidence type="ECO:0000256" key="3">
    <source>
        <dbReference type="ARBA" id="ARBA00023125"/>
    </source>
</evidence>
<dbReference type="SUPFAM" id="SSF46785">
    <property type="entry name" value="Winged helix' DNA-binding domain"/>
    <property type="match status" value="1"/>
</dbReference>
<dbReference type="Pfam" id="PF03466">
    <property type="entry name" value="LysR_substrate"/>
    <property type="match status" value="1"/>
</dbReference>
<dbReference type="InterPro" id="IPR000847">
    <property type="entry name" value="LysR_HTH_N"/>
</dbReference>
<dbReference type="Pfam" id="PF00126">
    <property type="entry name" value="HTH_1"/>
    <property type="match status" value="1"/>
</dbReference>